<organism evidence="2 3">
    <name type="scientific">Paxillus rubicundulus Ve08.2h10</name>
    <dbReference type="NCBI Taxonomy" id="930991"/>
    <lineage>
        <taxon>Eukaryota</taxon>
        <taxon>Fungi</taxon>
        <taxon>Dikarya</taxon>
        <taxon>Basidiomycota</taxon>
        <taxon>Agaricomycotina</taxon>
        <taxon>Agaricomycetes</taxon>
        <taxon>Agaricomycetidae</taxon>
        <taxon>Boletales</taxon>
        <taxon>Paxilineae</taxon>
        <taxon>Paxillaceae</taxon>
        <taxon>Paxillus</taxon>
    </lineage>
</organism>
<dbReference type="OrthoDB" id="2336871at2759"/>
<dbReference type="InterPro" id="IPR053216">
    <property type="entry name" value="Appressorial_penetr-assoc"/>
</dbReference>
<name>A0A0D0DMH0_9AGAM</name>
<dbReference type="PANTHER" id="PTHR34587">
    <property type="entry name" value="VWFA DOMAIN-CONTAINING PROTEIN"/>
    <property type="match status" value="1"/>
</dbReference>
<dbReference type="EMBL" id="KN824847">
    <property type="protein sequence ID" value="KIK99907.1"/>
    <property type="molecule type" value="Genomic_DNA"/>
</dbReference>
<feature type="region of interest" description="Disordered" evidence="1">
    <location>
        <begin position="1"/>
        <end position="22"/>
    </location>
</feature>
<evidence type="ECO:0000313" key="2">
    <source>
        <dbReference type="EMBL" id="KIK99907.1"/>
    </source>
</evidence>
<keyword evidence="3" id="KW-1185">Reference proteome</keyword>
<evidence type="ECO:0000256" key="1">
    <source>
        <dbReference type="SAM" id="MobiDB-lite"/>
    </source>
</evidence>
<reference evidence="3" key="2">
    <citation type="submission" date="2015-01" db="EMBL/GenBank/DDBJ databases">
        <title>Evolutionary Origins and Diversification of the Mycorrhizal Mutualists.</title>
        <authorList>
            <consortium name="DOE Joint Genome Institute"/>
            <consortium name="Mycorrhizal Genomics Consortium"/>
            <person name="Kohler A."/>
            <person name="Kuo A."/>
            <person name="Nagy L.G."/>
            <person name="Floudas D."/>
            <person name="Copeland A."/>
            <person name="Barry K.W."/>
            <person name="Cichocki N."/>
            <person name="Veneault-Fourrey C."/>
            <person name="LaButti K."/>
            <person name="Lindquist E.A."/>
            <person name="Lipzen A."/>
            <person name="Lundell T."/>
            <person name="Morin E."/>
            <person name="Murat C."/>
            <person name="Riley R."/>
            <person name="Ohm R."/>
            <person name="Sun H."/>
            <person name="Tunlid A."/>
            <person name="Henrissat B."/>
            <person name="Grigoriev I.V."/>
            <person name="Hibbett D.S."/>
            <person name="Martin F."/>
        </authorList>
    </citation>
    <scope>NUCLEOTIDE SEQUENCE [LARGE SCALE GENOMIC DNA]</scope>
    <source>
        <strain evidence="3">Ve08.2h10</strain>
    </source>
</reference>
<proteinExistence type="predicted"/>
<gene>
    <name evidence="2" type="ORF">PAXRUDRAFT_780641</name>
</gene>
<feature type="non-terminal residue" evidence="2">
    <location>
        <position position="244"/>
    </location>
</feature>
<dbReference type="Proteomes" id="UP000054538">
    <property type="component" value="Unassembled WGS sequence"/>
</dbReference>
<dbReference type="AlphaFoldDB" id="A0A0D0DMH0"/>
<protein>
    <submittedName>
        <fullName evidence="2">Uncharacterized protein</fullName>
    </submittedName>
</protein>
<dbReference type="STRING" id="930991.A0A0D0DMH0"/>
<dbReference type="PANTHER" id="PTHR34587:SF2">
    <property type="entry name" value="G-PROTEIN COUPLED RECEPTORS FAMILY 1 PROFILE DOMAIN-CONTAINING PROTEIN"/>
    <property type="match status" value="1"/>
</dbReference>
<evidence type="ECO:0000313" key="3">
    <source>
        <dbReference type="Proteomes" id="UP000054538"/>
    </source>
</evidence>
<accession>A0A0D0DMH0</accession>
<sequence>TSAAPTSIPTPSPGSSSTNSSSAQTSLTLLSSVIALNFAQDGQNTNTSQPGQVPSITSTNNFINWCDTLPNMPITNGQQIKSGSCNPAPIGAIPSTSNMPSAKFVSPTNLAVVPANITFQITLAIKGMQTGFFVNPDTNYLAAPQQLDATSGQIQGHSHVVIETLESLTQTTPTDPTKFAFFVGLNNKVDTKGQLYANVTGGLPEGTYKMSTMNTAMNHQPVLLPVAQRGSPDDVIYFTVVAPG</sequence>
<dbReference type="HOGENOM" id="CLU_029378_3_1_1"/>
<reference evidence="2 3" key="1">
    <citation type="submission" date="2014-04" db="EMBL/GenBank/DDBJ databases">
        <authorList>
            <consortium name="DOE Joint Genome Institute"/>
            <person name="Kuo A."/>
            <person name="Kohler A."/>
            <person name="Jargeat P."/>
            <person name="Nagy L.G."/>
            <person name="Floudas D."/>
            <person name="Copeland A."/>
            <person name="Barry K.W."/>
            <person name="Cichocki N."/>
            <person name="Veneault-Fourrey C."/>
            <person name="LaButti K."/>
            <person name="Lindquist E.A."/>
            <person name="Lipzen A."/>
            <person name="Lundell T."/>
            <person name="Morin E."/>
            <person name="Murat C."/>
            <person name="Sun H."/>
            <person name="Tunlid A."/>
            <person name="Henrissat B."/>
            <person name="Grigoriev I.V."/>
            <person name="Hibbett D.S."/>
            <person name="Martin F."/>
            <person name="Nordberg H.P."/>
            <person name="Cantor M.N."/>
            <person name="Hua S.X."/>
        </authorList>
    </citation>
    <scope>NUCLEOTIDE SEQUENCE [LARGE SCALE GENOMIC DNA]</scope>
    <source>
        <strain evidence="2 3">Ve08.2h10</strain>
    </source>
</reference>
<dbReference type="InParanoid" id="A0A0D0DMH0"/>